<feature type="domain" description="C2H2-type" evidence="11">
    <location>
        <begin position="234"/>
        <end position="261"/>
    </location>
</feature>
<comment type="caution">
    <text evidence="12">The sequence shown here is derived from an EMBL/GenBank/DDBJ whole genome shotgun (WGS) entry which is preliminary data.</text>
</comment>
<evidence type="ECO:0000259" key="11">
    <source>
        <dbReference type="PROSITE" id="PS50157"/>
    </source>
</evidence>
<feature type="region of interest" description="Disordered" evidence="10">
    <location>
        <begin position="177"/>
        <end position="198"/>
    </location>
</feature>
<evidence type="ECO:0000256" key="9">
    <source>
        <dbReference type="PROSITE-ProRule" id="PRU00042"/>
    </source>
</evidence>
<evidence type="ECO:0000256" key="6">
    <source>
        <dbReference type="ARBA" id="ARBA00023015"/>
    </source>
</evidence>
<evidence type="ECO:0000256" key="5">
    <source>
        <dbReference type="ARBA" id="ARBA00022833"/>
    </source>
</evidence>
<dbReference type="FunFam" id="3.30.160.60:FF:000181">
    <property type="entry name" value="C2H2 type zinc finger protein"/>
    <property type="match status" value="1"/>
</dbReference>
<feature type="domain" description="C2H2-type" evidence="11">
    <location>
        <begin position="262"/>
        <end position="296"/>
    </location>
</feature>
<dbReference type="InterPro" id="IPR036236">
    <property type="entry name" value="Znf_C2H2_sf"/>
</dbReference>
<keyword evidence="7" id="KW-0804">Transcription</keyword>
<dbReference type="Proteomes" id="UP000837801">
    <property type="component" value="Unassembled WGS sequence"/>
</dbReference>
<keyword evidence="2" id="KW-0479">Metal-binding</keyword>
<gene>
    <name evidence="12" type="ORF">CLIB1423_10S01266</name>
</gene>
<evidence type="ECO:0000256" key="10">
    <source>
        <dbReference type="SAM" id="MobiDB-lite"/>
    </source>
</evidence>
<dbReference type="Gene3D" id="3.30.160.60">
    <property type="entry name" value="Classic Zinc Finger"/>
    <property type="match status" value="3"/>
</dbReference>
<accession>A0A9P0VYR1</accession>
<dbReference type="GO" id="GO:0000978">
    <property type="term" value="F:RNA polymerase II cis-regulatory region sequence-specific DNA binding"/>
    <property type="evidence" value="ECO:0007669"/>
    <property type="project" value="TreeGrafter"/>
</dbReference>
<feature type="compositionally biased region" description="Low complexity" evidence="10">
    <location>
        <begin position="87"/>
        <end position="123"/>
    </location>
</feature>
<dbReference type="GO" id="GO:0008270">
    <property type="term" value="F:zinc ion binding"/>
    <property type="evidence" value="ECO:0007669"/>
    <property type="project" value="UniProtKB-KW"/>
</dbReference>
<sequence>MINTMSYYYTPATDYGYAYNGTNPVGRQASPPSQPQYYYEAKQLPSILLPNPSEYQPLYQKQSQKQQQQQAQGSNPAVGHPVTSPYSHPQHLQQQPQYLSQNVQLQQQQQQQPQQQQQQQSQQRIGYPIQYSSYGKDQLQTGYQIPLSPASLDLDARHSQSSAGTSKSNSIDYSSIVSSTLSAKRSKRKSKNLLMSNNDDTLQQQFPCPKCTKVFQKPYNLKSHMKTHSDEKPYVCKVCDRKFARSHDKKRHEALHGGEKNFKCEGLLKDGSTKWGCGKKFARSDALSRHFRTETGWLCIKPLMDEAKENDNRNSAVNATLQQHGLVPMGISGPQQSQQQAYMPLPIPHYEAPSLMDNSNFIRKLVNNKY</sequence>
<evidence type="ECO:0000256" key="8">
    <source>
        <dbReference type="ARBA" id="ARBA00023242"/>
    </source>
</evidence>
<evidence type="ECO:0000256" key="3">
    <source>
        <dbReference type="ARBA" id="ARBA00022737"/>
    </source>
</evidence>
<feature type="region of interest" description="Disordered" evidence="10">
    <location>
        <begin position="49"/>
        <end position="124"/>
    </location>
</feature>
<keyword evidence="4 9" id="KW-0863">Zinc-finger</keyword>
<dbReference type="PROSITE" id="PS00028">
    <property type="entry name" value="ZINC_FINGER_C2H2_1"/>
    <property type="match status" value="2"/>
</dbReference>
<dbReference type="InterPro" id="IPR013087">
    <property type="entry name" value="Znf_C2H2_type"/>
</dbReference>
<keyword evidence="6" id="KW-0805">Transcription regulation</keyword>
<reference evidence="12" key="1">
    <citation type="submission" date="2022-03" db="EMBL/GenBank/DDBJ databases">
        <authorList>
            <person name="Legras J.-L."/>
            <person name="Devillers H."/>
            <person name="Grondin C."/>
        </authorList>
    </citation>
    <scope>NUCLEOTIDE SEQUENCE</scope>
    <source>
        <strain evidence="12">CLIB 1423</strain>
    </source>
</reference>
<evidence type="ECO:0000313" key="12">
    <source>
        <dbReference type="EMBL" id="CAH2353275.1"/>
    </source>
</evidence>
<proteinExistence type="predicted"/>
<evidence type="ECO:0000256" key="4">
    <source>
        <dbReference type="ARBA" id="ARBA00022771"/>
    </source>
</evidence>
<name>A0A9P0VYR1_9ASCO</name>
<keyword evidence="5" id="KW-0862">Zinc</keyword>
<feature type="compositionally biased region" description="Low complexity" evidence="10">
    <location>
        <begin position="60"/>
        <end position="72"/>
    </location>
</feature>
<dbReference type="GO" id="GO:0005634">
    <property type="term" value="C:nucleus"/>
    <property type="evidence" value="ECO:0007669"/>
    <property type="project" value="UniProtKB-SubCell"/>
</dbReference>
<feature type="domain" description="C2H2-type" evidence="11">
    <location>
        <begin position="206"/>
        <end position="233"/>
    </location>
</feature>
<evidence type="ECO:0000256" key="7">
    <source>
        <dbReference type="ARBA" id="ARBA00023163"/>
    </source>
</evidence>
<dbReference type="AlphaFoldDB" id="A0A9P0VYR1"/>
<keyword evidence="8" id="KW-0539">Nucleus</keyword>
<evidence type="ECO:0000256" key="2">
    <source>
        <dbReference type="ARBA" id="ARBA00022723"/>
    </source>
</evidence>
<dbReference type="Pfam" id="PF00096">
    <property type="entry name" value="zf-C2H2"/>
    <property type="match status" value="1"/>
</dbReference>
<dbReference type="GO" id="GO:0000981">
    <property type="term" value="F:DNA-binding transcription factor activity, RNA polymerase II-specific"/>
    <property type="evidence" value="ECO:0007669"/>
    <property type="project" value="TreeGrafter"/>
</dbReference>
<dbReference type="GO" id="GO:0071468">
    <property type="term" value="P:cellular response to acidic pH"/>
    <property type="evidence" value="ECO:0007669"/>
    <property type="project" value="UniProtKB-ARBA"/>
</dbReference>
<dbReference type="PROSITE" id="PS50157">
    <property type="entry name" value="ZINC_FINGER_C2H2_2"/>
    <property type="match status" value="3"/>
</dbReference>
<dbReference type="PANTHER" id="PTHR23235:SF120">
    <property type="entry name" value="KRUPPEL-LIKE FACTOR 15"/>
    <property type="match status" value="1"/>
</dbReference>
<dbReference type="EMBL" id="CAKXYY010000010">
    <property type="protein sequence ID" value="CAH2353275.1"/>
    <property type="molecule type" value="Genomic_DNA"/>
</dbReference>
<organism evidence="12 13">
    <name type="scientific">[Candida] railenensis</name>
    <dbReference type="NCBI Taxonomy" id="45579"/>
    <lineage>
        <taxon>Eukaryota</taxon>
        <taxon>Fungi</taxon>
        <taxon>Dikarya</taxon>
        <taxon>Ascomycota</taxon>
        <taxon>Saccharomycotina</taxon>
        <taxon>Pichiomycetes</taxon>
        <taxon>Debaryomycetaceae</taxon>
        <taxon>Kurtzmaniella</taxon>
    </lineage>
</organism>
<dbReference type="GO" id="GO:0071248">
    <property type="term" value="P:cellular response to metal ion"/>
    <property type="evidence" value="ECO:0007669"/>
    <property type="project" value="UniProtKB-ARBA"/>
</dbReference>
<keyword evidence="3" id="KW-0677">Repeat</keyword>
<evidence type="ECO:0000256" key="1">
    <source>
        <dbReference type="ARBA" id="ARBA00004123"/>
    </source>
</evidence>
<dbReference type="PANTHER" id="PTHR23235">
    <property type="entry name" value="KRUEPPEL-LIKE TRANSCRIPTION FACTOR"/>
    <property type="match status" value="1"/>
</dbReference>
<keyword evidence="13" id="KW-1185">Reference proteome</keyword>
<dbReference type="SUPFAM" id="SSF57667">
    <property type="entry name" value="beta-beta-alpha zinc fingers"/>
    <property type="match status" value="1"/>
</dbReference>
<evidence type="ECO:0000313" key="13">
    <source>
        <dbReference type="Proteomes" id="UP000837801"/>
    </source>
</evidence>
<comment type="subcellular location">
    <subcellularLocation>
        <location evidence="1">Nucleus</location>
    </subcellularLocation>
</comment>
<dbReference type="SMART" id="SM00355">
    <property type="entry name" value="ZnF_C2H2"/>
    <property type="match status" value="2"/>
</dbReference>
<protein>
    <recommendedName>
        <fullName evidence="11">C2H2-type domain-containing protein</fullName>
    </recommendedName>
</protein>
<dbReference type="OrthoDB" id="8117402at2759"/>